<keyword evidence="2" id="KW-1185">Reference proteome</keyword>
<evidence type="ECO:0000313" key="2">
    <source>
        <dbReference type="Proteomes" id="UP000607397"/>
    </source>
</evidence>
<organism evidence="1 2">
    <name type="scientific">Petrachloros mirabilis ULC683</name>
    <dbReference type="NCBI Taxonomy" id="2781853"/>
    <lineage>
        <taxon>Bacteria</taxon>
        <taxon>Bacillati</taxon>
        <taxon>Cyanobacteriota</taxon>
        <taxon>Cyanophyceae</taxon>
        <taxon>Synechococcales</taxon>
        <taxon>Petrachlorosaceae</taxon>
        <taxon>Petrachloros</taxon>
        <taxon>Petrachloros mirabilis</taxon>
    </lineage>
</organism>
<protein>
    <submittedName>
        <fullName evidence="1">DUF2442 domain-containing protein</fullName>
    </submittedName>
</protein>
<dbReference type="AlphaFoldDB" id="A0A8K1ZYP6"/>
<gene>
    <name evidence="1" type="ORF">GS597_12330</name>
</gene>
<sequence length="102" mass="11443">MTSLTIELSEIPMIQRVIVTDDTLSSDLSDGRTISVPLAWYPRLLHGSIEERNDWRFIGSGSGIHWNQLDEDISVTNLILGQPSGESQKSFQRWLSSRGVTV</sequence>
<reference evidence="1" key="1">
    <citation type="submission" date="2019-12" db="EMBL/GenBank/DDBJ databases">
        <title>High-Quality draft genome sequences of three cyanobacteria isolated from the limestone walls of the Old Cathedral of Coimbra.</title>
        <authorList>
            <person name="Tiago I."/>
            <person name="Soares F."/>
            <person name="Portugal A."/>
        </authorList>
    </citation>
    <scope>NUCLEOTIDE SEQUENCE [LARGE SCALE GENOMIC DNA]</scope>
    <source>
        <strain evidence="1">C</strain>
    </source>
</reference>
<name>A0A8K1ZYP6_9CYAN</name>
<accession>A0A8K1ZYP6</accession>
<dbReference type="RefSeq" id="WP_161825752.1">
    <property type="nucleotide sequence ID" value="NZ_WVIC01000023.1"/>
</dbReference>
<evidence type="ECO:0000313" key="1">
    <source>
        <dbReference type="EMBL" id="NCJ07278.1"/>
    </source>
</evidence>
<dbReference type="Pfam" id="PF10387">
    <property type="entry name" value="DUF2442"/>
    <property type="match status" value="1"/>
</dbReference>
<comment type="caution">
    <text evidence="1">The sequence shown here is derived from an EMBL/GenBank/DDBJ whole genome shotgun (WGS) entry which is preliminary data.</text>
</comment>
<dbReference type="Gene3D" id="3.30.2020.40">
    <property type="entry name" value="Uncharacterised protein PF10387, DUF2442"/>
    <property type="match status" value="1"/>
</dbReference>
<dbReference type="Proteomes" id="UP000607397">
    <property type="component" value="Unassembled WGS sequence"/>
</dbReference>
<dbReference type="InterPro" id="IPR018841">
    <property type="entry name" value="DUF2442"/>
</dbReference>
<proteinExistence type="predicted"/>
<dbReference type="EMBL" id="WVIC01000023">
    <property type="protein sequence ID" value="NCJ07278.1"/>
    <property type="molecule type" value="Genomic_DNA"/>
</dbReference>